<feature type="domain" description="Glycine cleavage system P-protein N-terminal" evidence="9">
    <location>
        <begin position="480"/>
        <end position="763"/>
    </location>
</feature>
<reference evidence="12" key="1">
    <citation type="journal article" date="2019" name="Int. J. Syst. Evol. Microbiol.">
        <title>The Global Catalogue of Microorganisms (GCM) 10K type strain sequencing project: providing services to taxonomists for standard genome sequencing and annotation.</title>
        <authorList>
            <consortium name="The Broad Institute Genomics Platform"/>
            <consortium name="The Broad Institute Genome Sequencing Center for Infectious Disease"/>
            <person name="Wu L."/>
            <person name="Ma J."/>
        </authorList>
    </citation>
    <scope>NUCLEOTIDE SEQUENCE [LARGE SCALE GENOMIC DNA]</scope>
    <source>
        <strain evidence="12">JCM 31920</strain>
    </source>
</reference>
<keyword evidence="6 8" id="KW-0560">Oxidoreductase</keyword>
<dbReference type="InterPro" id="IPR015422">
    <property type="entry name" value="PyrdxlP-dep_Trfase_small"/>
</dbReference>
<dbReference type="Gene3D" id="3.40.640.10">
    <property type="entry name" value="Type I PLP-dependent aspartate aminotransferase-like (Major domain)"/>
    <property type="match status" value="2"/>
</dbReference>
<evidence type="ECO:0000259" key="10">
    <source>
        <dbReference type="Pfam" id="PF21478"/>
    </source>
</evidence>
<dbReference type="PANTHER" id="PTHR11773:SF1">
    <property type="entry name" value="GLYCINE DEHYDROGENASE (DECARBOXYLATING), MITOCHONDRIAL"/>
    <property type="match status" value="1"/>
</dbReference>
<evidence type="ECO:0000256" key="8">
    <source>
        <dbReference type="HAMAP-Rule" id="MF_00711"/>
    </source>
</evidence>
<dbReference type="Gene3D" id="3.90.1150.10">
    <property type="entry name" value="Aspartate Aminotransferase, domain 1"/>
    <property type="match status" value="2"/>
</dbReference>
<evidence type="ECO:0000256" key="4">
    <source>
        <dbReference type="ARBA" id="ARBA00011690"/>
    </source>
</evidence>
<evidence type="ECO:0000256" key="3">
    <source>
        <dbReference type="ARBA" id="ARBA00010756"/>
    </source>
</evidence>
<comment type="caution">
    <text evidence="11">The sequence shown here is derived from an EMBL/GenBank/DDBJ whole genome shotgun (WGS) entry which is preliminary data.</text>
</comment>
<dbReference type="InterPro" id="IPR049316">
    <property type="entry name" value="GDC-P_C"/>
</dbReference>
<dbReference type="InterPro" id="IPR015424">
    <property type="entry name" value="PyrdxlP-dep_Trfase"/>
</dbReference>
<dbReference type="SUPFAM" id="SSF53383">
    <property type="entry name" value="PLP-dependent transferases"/>
    <property type="match status" value="2"/>
</dbReference>
<dbReference type="Pfam" id="PF21478">
    <property type="entry name" value="GcvP2_C"/>
    <property type="match status" value="1"/>
</dbReference>
<dbReference type="HAMAP" id="MF_00711">
    <property type="entry name" value="GcvP"/>
    <property type="match status" value="1"/>
</dbReference>
<sequence length="987" mass="108877">MAYLYFYGLITKTITNKKKVSKRFQQMKINLHATERFEQRHHGKSASETEEMLKTVGVSSVDELIDQTVPGHIRLTEPLALPTGVSEQLFLTEFKRIARLNMVLKSYIGTGYYDTIVPNVILRNILENPAWYTAYTPYQAEIAQGRLEMLLNFQTVVIELTGMEIANASLLDEGTAAAEAMTMLHALRPAGKKDSHRFFVSQQTHPQTIDVLRTRSEPLGIEIVVGDHKTIDWSDAAVYGILLQYPGTDGNVEDYTDLIASAHELGVQVVAAADLLALTLLKSPGEMGADVVVGSAQRLGVPMGFGGPHAGFFATKEAYKRHIPGRIIGVTVDAEGNRALRMALQTREQHIRREKATSNICTAQVLLAVMSGAYAVYHGPEGLKSIASRVHGLAVLFARTVKKFGYKVVNDNFFDTVTVQTPFAKKLKEESVKWGVNLRHYPFPDTRIGISFDESKSFQDVIDLLNLFADAAAFQGELEIEEEVSSTLPESLLRHSRYLTHEVFNSYHTEHEMLRYLKSLENKDLSLVHSMISLGSCTMKLNATAEMIPVTWPELANMHPFAPASQSKGYQRITEQLDQWLSVITGFAKVSLQPNSGAQGEYAGLMAIRNWHLSRGDSHRNVVLIPASAHGTNPASAVMAGMKVVVTKCDERGNIDVEDLKANAEKYSRELSALMVTYPSTYGVYEERIKEICELIHEHGGQVYMDGANMNAQVGLTSPGMIGADVCHLNLHKTFCIPHGGGGPGVGPIGVAEHLVPFLPGHVSLETEGKPKPAGAVSAAPFGSASILPISYAYIVMMGGEGLVNATKTAILNANYIKAKLEAHYPILYTGANGRCAHEMIVDLRPFKSVGIEAEDVAKRLMDYGFHSPTLSFPVAGTLMIEPTESESKAELDRFCEAMISIREEIREVEEGNADKSVNVLKLAPHTYRVVLAEEWNRPYSREKAVFPLAHLRFRKFWPSVSRVDNAYGDRNLVCACIPTEDYAHAE</sequence>
<evidence type="ECO:0000313" key="11">
    <source>
        <dbReference type="EMBL" id="GAA4433622.1"/>
    </source>
</evidence>
<evidence type="ECO:0000256" key="6">
    <source>
        <dbReference type="ARBA" id="ARBA00023002"/>
    </source>
</evidence>
<organism evidence="11 12">
    <name type="scientific">Ravibacter arvi</name>
    <dbReference type="NCBI Taxonomy" id="2051041"/>
    <lineage>
        <taxon>Bacteria</taxon>
        <taxon>Pseudomonadati</taxon>
        <taxon>Bacteroidota</taxon>
        <taxon>Cytophagia</taxon>
        <taxon>Cytophagales</taxon>
        <taxon>Spirosomataceae</taxon>
        <taxon>Ravibacter</taxon>
    </lineage>
</organism>
<evidence type="ECO:0000256" key="1">
    <source>
        <dbReference type="ARBA" id="ARBA00001933"/>
    </source>
</evidence>
<dbReference type="NCBIfam" id="TIGR00461">
    <property type="entry name" value="gcvP"/>
    <property type="match status" value="1"/>
</dbReference>
<dbReference type="InterPro" id="IPR015421">
    <property type="entry name" value="PyrdxlP-dep_Trfase_major"/>
</dbReference>
<dbReference type="Pfam" id="PF02347">
    <property type="entry name" value="GDC-P"/>
    <property type="match status" value="2"/>
</dbReference>
<dbReference type="InterPro" id="IPR020581">
    <property type="entry name" value="GDC_P"/>
</dbReference>
<gene>
    <name evidence="8 11" type="primary">gcvP</name>
    <name evidence="11" type="ORF">GCM10023091_07370</name>
</gene>
<evidence type="ECO:0000256" key="2">
    <source>
        <dbReference type="ARBA" id="ARBA00003788"/>
    </source>
</evidence>
<feature type="domain" description="Glycine cleavage system P-protein N-terminal" evidence="9">
    <location>
        <begin position="39"/>
        <end position="468"/>
    </location>
</feature>
<dbReference type="InterPro" id="IPR003437">
    <property type="entry name" value="GcvP"/>
</dbReference>
<dbReference type="EC" id="1.4.4.2" evidence="8"/>
<keyword evidence="12" id="KW-1185">Reference proteome</keyword>
<name>A0ABP8LQ52_9BACT</name>
<comment type="similarity">
    <text evidence="3 8">Belongs to the GcvP family.</text>
</comment>
<evidence type="ECO:0000256" key="7">
    <source>
        <dbReference type="ARBA" id="ARBA00049026"/>
    </source>
</evidence>
<dbReference type="CDD" id="cd00613">
    <property type="entry name" value="GDC-P"/>
    <property type="match status" value="2"/>
</dbReference>
<dbReference type="PANTHER" id="PTHR11773">
    <property type="entry name" value="GLYCINE DEHYDROGENASE, DECARBOXYLATING"/>
    <property type="match status" value="1"/>
</dbReference>
<dbReference type="NCBIfam" id="NF003346">
    <property type="entry name" value="PRK04366.1"/>
    <property type="match status" value="1"/>
</dbReference>
<dbReference type="NCBIfam" id="NF001696">
    <property type="entry name" value="PRK00451.1"/>
    <property type="match status" value="1"/>
</dbReference>
<dbReference type="EMBL" id="BAABEY010000008">
    <property type="protein sequence ID" value="GAA4433622.1"/>
    <property type="molecule type" value="Genomic_DNA"/>
</dbReference>
<proteinExistence type="inferred from homology"/>
<feature type="domain" description="Glycine dehydrogenase C-terminal" evidence="10">
    <location>
        <begin position="806"/>
        <end position="926"/>
    </location>
</feature>
<comment type="catalytic activity">
    <reaction evidence="7 8">
        <text>N(6)-[(R)-lipoyl]-L-lysyl-[glycine-cleavage complex H protein] + glycine + H(+) = N(6)-[(R)-S(8)-aminomethyldihydrolipoyl]-L-lysyl-[glycine-cleavage complex H protein] + CO2</text>
        <dbReference type="Rhea" id="RHEA:24304"/>
        <dbReference type="Rhea" id="RHEA-COMP:10494"/>
        <dbReference type="Rhea" id="RHEA-COMP:10495"/>
        <dbReference type="ChEBI" id="CHEBI:15378"/>
        <dbReference type="ChEBI" id="CHEBI:16526"/>
        <dbReference type="ChEBI" id="CHEBI:57305"/>
        <dbReference type="ChEBI" id="CHEBI:83099"/>
        <dbReference type="ChEBI" id="CHEBI:83143"/>
        <dbReference type="EC" id="1.4.4.2"/>
    </reaction>
</comment>
<keyword evidence="5 8" id="KW-0663">Pyridoxal phosphate</keyword>
<comment type="function">
    <text evidence="2 8">The glycine cleavage system catalyzes the degradation of glycine. The P protein binds the alpha-amino group of glycine through its pyridoxal phosphate cofactor; CO(2) is released and the remaining methylamine moiety is then transferred to the lipoamide cofactor of the H protein.</text>
</comment>
<evidence type="ECO:0000256" key="5">
    <source>
        <dbReference type="ARBA" id="ARBA00022898"/>
    </source>
</evidence>
<evidence type="ECO:0000259" key="9">
    <source>
        <dbReference type="Pfam" id="PF02347"/>
    </source>
</evidence>
<comment type="subunit">
    <text evidence="4 8">The glycine cleavage system is composed of four proteins: P, T, L and H.</text>
</comment>
<evidence type="ECO:0000313" key="12">
    <source>
        <dbReference type="Proteomes" id="UP001501508"/>
    </source>
</evidence>
<protein>
    <recommendedName>
        <fullName evidence="8">Glycine dehydrogenase (decarboxylating)</fullName>
        <ecNumber evidence="8">1.4.4.2</ecNumber>
    </recommendedName>
    <alternativeName>
        <fullName evidence="8">Glycine cleavage system P-protein</fullName>
    </alternativeName>
    <alternativeName>
        <fullName evidence="8">Glycine decarboxylase</fullName>
    </alternativeName>
    <alternativeName>
        <fullName evidence="8">Glycine dehydrogenase (aminomethyl-transferring)</fullName>
    </alternativeName>
</protein>
<comment type="cofactor">
    <cofactor evidence="1 8">
        <name>pyridoxal 5'-phosphate</name>
        <dbReference type="ChEBI" id="CHEBI:597326"/>
    </cofactor>
</comment>
<accession>A0ABP8LQ52</accession>
<dbReference type="Proteomes" id="UP001501508">
    <property type="component" value="Unassembled WGS sequence"/>
</dbReference>
<feature type="modified residue" description="N6-(pyridoxal phosphate)lysine" evidence="8">
    <location>
        <position position="733"/>
    </location>
</feature>
<dbReference type="InterPro" id="IPR049315">
    <property type="entry name" value="GDC-P_N"/>
</dbReference>